<dbReference type="InterPro" id="IPR018247">
    <property type="entry name" value="EF_Hand_1_Ca_BS"/>
</dbReference>
<dbReference type="AlphaFoldDB" id="A0A9Q0YDF2"/>
<comment type="caution">
    <text evidence="5">The sequence shown here is derived from an EMBL/GenBank/DDBJ whole genome shotgun (WGS) entry which is preliminary data.</text>
</comment>
<feature type="domain" description="EF-hand" evidence="4">
    <location>
        <begin position="175"/>
        <end position="210"/>
    </location>
</feature>
<sequence>MDNTSNRRGALFLHAHDRKEVLGENQPSRYSLKTSASKGTGGSDKSRRAQSTQPPETRTKEVSSRSSSRRPSTLPNLPANTTYSYGVQRRVKRHSVAATTHTAPFLASPRESRRYSIKPQSNPNVKPKTPDPEPGLTNQQKEAFKEVFDLFDSNGGGTIDADELDAALRSVDIHIPKDELIDVMQSIDKDGSGEIDFGEFLTMMTNTEKFLEIFAAKHEDGGKREPTSEGRETVLFDALTQFMKTSALKQMDEIVGYYNTKYKKAQAPHVVMHYAAGARLIGLTEKQLTEHLKKIQMSNSGNTTNPYAQPLYNVFFTPRKSNKKKRTTVPARNKAFSRPTGTGKIRLKICIPSLNETEGDGKTHSQGKITGKRRTHLGEMAVTRAADFRPKLAWSTSHVKSMTKKLPTENKELTTEDLPYIREKIQAATREYFRETAEKKRKENIEYWKRIGSQKIPSRTLRGNFNRCFRAYIAAGLRKT</sequence>
<dbReference type="SMART" id="SM00054">
    <property type="entry name" value="EFh"/>
    <property type="match status" value="2"/>
</dbReference>
<dbReference type="Gene3D" id="1.10.238.10">
    <property type="entry name" value="EF-hand"/>
    <property type="match status" value="1"/>
</dbReference>
<keyword evidence="2" id="KW-0106">Calcium</keyword>
<evidence type="ECO:0000256" key="3">
    <source>
        <dbReference type="SAM" id="MobiDB-lite"/>
    </source>
</evidence>
<dbReference type="GO" id="GO:0005509">
    <property type="term" value="F:calcium ion binding"/>
    <property type="evidence" value="ECO:0007669"/>
    <property type="project" value="InterPro"/>
</dbReference>
<name>A0A9Q0YDF2_HOLLE</name>
<evidence type="ECO:0000259" key="4">
    <source>
        <dbReference type="PROSITE" id="PS50222"/>
    </source>
</evidence>
<keyword evidence="6" id="KW-1185">Reference proteome</keyword>
<protein>
    <submittedName>
        <fullName evidence="5">Caltractin</fullName>
    </submittedName>
</protein>
<proteinExistence type="predicted"/>
<keyword evidence="1" id="KW-0677">Repeat</keyword>
<dbReference type="PANTHER" id="PTHR47500">
    <property type="entry name" value="EF-HAND CALCIUM-BINDING DOMAIN-CONTAINING PROTEIN"/>
    <property type="match status" value="1"/>
</dbReference>
<dbReference type="PANTHER" id="PTHR47500:SF3">
    <property type="entry name" value="EF-HAND DOMAIN-CONTAINING PROTEIN"/>
    <property type="match status" value="1"/>
</dbReference>
<dbReference type="GO" id="GO:0043226">
    <property type="term" value="C:organelle"/>
    <property type="evidence" value="ECO:0007669"/>
    <property type="project" value="UniProtKB-ARBA"/>
</dbReference>
<accession>A0A9Q0YDF2</accession>
<dbReference type="Proteomes" id="UP001152320">
    <property type="component" value="Chromosome 23"/>
</dbReference>
<feature type="compositionally biased region" description="Polar residues" evidence="3">
    <location>
        <begin position="73"/>
        <end position="85"/>
    </location>
</feature>
<evidence type="ECO:0000256" key="2">
    <source>
        <dbReference type="ARBA" id="ARBA00022837"/>
    </source>
</evidence>
<feature type="domain" description="EF-hand" evidence="4">
    <location>
        <begin position="139"/>
        <end position="174"/>
    </location>
</feature>
<dbReference type="EMBL" id="JAIZAY010000023">
    <property type="protein sequence ID" value="KAJ8019644.1"/>
    <property type="molecule type" value="Genomic_DNA"/>
</dbReference>
<feature type="region of interest" description="Disordered" evidence="3">
    <location>
        <begin position="1"/>
        <end position="135"/>
    </location>
</feature>
<dbReference type="OrthoDB" id="5988051at2759"/>
<organism evidence="5 6">
    <name type="scientific">Holothuria leucospilota</name>
    <name type="common">Black long sea cucumber</name>
    <name type="synonym">Mertensiothuria leucospilota</name>
    <dbReference type="NCBI Taxonomy" id="206669"/>
    <lineage>
        <taxon>Eukaryota</taxon>
        <taxon>Metazoa</taxon>
        <taxon>Echinodermata</taxon>
        <taxon>Eleutherozoa</taxon>
        <taxon>Echinozoa</taxon>
        <taxon>Holothuroidea</taxon>
        <taxon>Aspidochirotacea</taxon>
        <taxon>Aspidochirotida</taxon>
        <taxon>Holothuriidae</taxon>
        <taxon>Holothuria</taxon>
    </lineage>
</organism>
<evidence type="ECO:0000256" key="1">
    <source>
        <dbReference type="ARBA" id="ARBA00022737"/>
    </source>
</evidence>
<dbReference type="InterPro" id="IPR043520">
    <property type="entry name" value="SPT21"/>
</dbReference>
<dbReference type="SUPFAM" id="SSF47473">
    <property type="entry name" value="EF-hand"/>
    <property type="match status" value="1"/>
</dbReference>
<dbReference type="InterPro" id="IPR011992">
    <property type="entry name" value="EF-hand-dom_pair"/>
</dbReference>
<dbReference type="PROSITE" id="PS50222">
    <property type="entry name" value="EF_HAND_2"/>
    <property type="match status" value="2"/>
</dbReference>
<dbReference type="InterPro" id="IPR002048">
    <property type="entry name" value="EF_hand_dom"/>
</dbReference>
<dbReference type="PROSITE" id="PS00018">
    <property type="entry name" value="EF_HAND_1"/>
    <property type="match status" value="2"/>
</dbReference>
<feature type="compositionally biased region" description="Polar residues" evidence="3">
    <location>
        <begin position="25"/>
        <end position="38"/>
    </location>
</feature>
<dbReference type="CDD" id="cd00051">
    <property type="entry name" value="EFh"/>
    <property type="match status" value="1"/>
</dbReference>
<evidence type="ECO:0000313" key="5">
    <source>
        <dbReference type="EMBL" id="KAJ8019644.1"/>
    </source>
</evidence>
<evidence type="ECO:0000313" key="6">
    <source>
        <dbReference type="Proteomes" id="UP001152320"/>
    </source>
</evidence>
<gene>
    <name evidence="5" type="ORF">HOLleu_41305</name>
</gene>
<dbReference type="FunFam" id="1.10.238.10:FF:000178">
    <property type="entry name" value="Calmodulin-2 A"/>
    <property type="match status" value="1"/>
</dbReference>
<dbReference type="Pfam" id="PF13499">
    <property type="entry name" value="EF-hand_7"/>
    <property type="match status" value="1"/>
</dbReference>
<reference evidence="5" key="1">
    <citation type="submission" date="2021-10" db="EMBL/GenBank/DDBJ databases">
        <title>Tropical sea cucumber genome reveals ecological adaptation and Cuvierian tubules defense mechanism.</title>
        <authorList>
            <person name="Chen T."/>
        </authorList>
    </citation>
    <scope>NUCLEOTIDE SEQUENCE</scope>
    <source>
        <strain evidence="5">Nanhai2018</strain>
        <tissue evidence="5">Muscle</tissue>
    </source>
</reference>